<dbReference type="AlphaFoldDB" id="A0A9P4UJP6"/>
<sequence>MLNHAVHLVGGAPYLTTSHVLAADFRAWGYRVDTYAHNHHNVLALLAMQRAEGFDQRSREAELMDIWCAEWVGRWGFEARVGAMLSEREDLGASTEGREMWGCGVAVGMGRNNFTEDVRAVRVGLGGVRAWFGGGLGRRNGGAVGEGGHAEGDVPPPYTKGGDPPAYEQ</sequence>
<evidence type="ECO:0000256" key="1">
    <source>
        <dbReference type="SAM" id="MobiDB-lite"/>
    </source>
</evidence>
<proteinExistence type="predicted"/>
<name>A0A9P4UJP6_9PLEO</name>
<dbReference type="OrthoDB" id="3758854at2759"/>
<dbReference type="EMBL" id="MU001492">
    <property type="protein sequence ID" value="KAF2451537.1"/>
    <property type="molecule type" value="Genomic_DNA"/>
</dbReference>
<comment type="caution">
    <text evidence="2">The sequence shown here is derived from an EMBL/GenBank/DDBJ whole genome shotgun (WGS) entry which is preliminary data.</text>
</comment>
<protein>
    <submittedName>
        <fullName evidence="2">Uncharacterized protein</fullName>
    </submittedName>
</protein>
<evidence type="ECO:0000313" key="2">
    <source>
        <dbReference type="EMBL" id="KAF2451537.1"/>
    </source>
</evidence>
<organism evidence="2 3">
    <name type="scientific">Karstenula rhodostoma CBS 690.94</name>
    <dbReference type="NCBI Taxonomy" id="1392251"/>
    <lineage>
        <taxon>Eukaryota</taxon>
        <taxon>Fungi</taxon>
        <taxon>Dikarya</taxon>
        <taxon>Ascomycota</taxon>
        <taxon>Pezizomycotina</taxon>
        <taxon>Dothideomycetes</taxon>
        <taxon>Pleosporomycetidae</taxon>
        <taxon>Pleosporales</taxon>
        <taxon>Massarineae</taxon>
        <taxon>Didymosphaeriaceae</taxon>
        <taxon>Karstenula</taxon>
    </lineage>
</organism>
<feature type="region of interest" description="Disordered" evidence="1">
    <location>
        <begin position="142"/>
        <end position="169"/>
    </location>
</feature>
<evidence type="ECO:0000313" key="3">
    <source>
        <dbReference type="Proteomes" id="UP000799764"/>
    </source>
</evidence>
<reference evidence="2" key="1">
    <citation type="journal article" date="2020" name="Stud. Mycol.">
        <title>101 Dothideomycetes genomes: a test case for predicting lifestyles and emergence of pathogens.</title>
        <authorList>
            <person name="Haridas S."/>
            <person name="Albert R."/>
            <person name="Binder M."/>
            <person name="Bloem J."/>
            <person name="Labutti K."/>
            <person name="Salamov A."/>
            <person name="Andreopoulos B."/>
            <person name="Baker S."/>
            <person name="Barry K."/>
            <person name="Bills G."/>
            <person name="Bluhm B."/>
            <person name="Cannon C."/>
            <person name="Castanera R."/>
            <person name="Culley D."/>
            <person name="Daum C."/>
            <person name="Ezra D."/>
            <person name="Gonzalez J."/>
            <person name="Henrissat B."/>
            <person name="Kuo A."/>
            <person name="Liang C."/>
            <person name="Lipzen A."/>
            <person name="Lutzoni F."/>
            <person name="Magnuson J."/>
            <person name="Mondo S."/>
            <person name="Nolan M."/>
            <person name="Ohm R."/>
            <person name="Pangilinan J."/>
            <person name="Park H.-J."/>
            <person name="Ramirez L."/>
            <person name="Alfaro M."/>
            <person name="Sun H."/>
            <person name="Tritt A."/>
            <person name="Yoshinaga Y."/>
            <person name="Zwiers L.-H."/>
            <person name="Turgeon B."/>
            <person name="Goodwin S."/>
            <person name="Spatafora J."/>
            <person name="Crous P."/>
            <person name="Grigoriev I."/>
        </authorList>
    </citation>
    <scope>NUCLEOTIDE SEQUENCE</scope>
    <source>
        <strain evidence="2">CBS 690.94</strain>
    </source>
</reference>
<gene>
    <name evidence="2" type="ORF">P171DRAFT_478573</name>
</gene>
<dbReference type="Proteomes" id="UP000799764">
    <property type="component" value="Unassembled WGS sequence"/>
</dbReference>
<keyword evidence="3" id="KW-1185">Reference proteome</keyword>
<accession>A0A9P4UJP6</accession>